<evidence type="ECO:0000313" key="4">
    <source>
        <dbReference type="Proteomes" id="UP000654370"/>
    </source>
</evidence>
<feature type="domain" description="EamA" evidence="2">
    <location>
        <begin position="7"/>
        <end position="132"/>
    </location>
</feature>
<evidence type="ECO:0000259" key="2">
    <source>
        <dbReference type="Pfam" id="PF00892"/>
    </source>
</evidence>
<dbReference type="EMBL" id="JAEPQZ010000014">
    <property type="protein sequence ID" value="KAG2173684.1"/>
    <property type="molecule type" value="Genomic_DNA"/>
</dbReference>
<dbReference type="Gene3D" id="1.10.3730.20">
    <property type="match status" value="1"/>
</dbReference>
<protein>
    <recommendedName>
        <fullName evidence="2">EamA domain-containing protein</fullName>
    </recommendedName>
</protein>
<dbReference type="PANTHER" id="PTHR31965:SF1">
    <property type="entry name" value="TRANSMEMBRANE PROTEIN 42"/>
    <property type="match status" value="1"/>
</dbReference>
<keyword evidence="4" id="KW-1185">Reference proteome</keyword>
<dbReference type="PANTHER" id="PTHR31965">
    <property type="entry name" value="TRANSMEMBRANE PROTEIN 42"/>
    <property type="match status" value="1"/>
</dbReference>
<accession>A0A8H7PGR7</accession>
<feature type="transmembrane region" description="Helical" evidence="1">
    <location>
        <begin position="115"/>
        <end position="134"/>
    </location>
</feature>
<name>A0A8H7PGR7_MORIS</name>
<dbReference type="OrthoDB" id="5854584at2759"/>
<keyword evidence="1" id="KW-0472">Membrane</keyword>
<dbReference type="GO" id="GO:0016020">
    <property type="term" value="C:membrane"/>
    <property type="evidence" value="ECO:0007669"/>
    <property type="project" value="InterPro"/>
</dbReference>
<comment type="caution">
    <text evidence="3">The sequence shown here is derived from an EMBL/GenBank/DDBJ whole genome shotgun (WGS) entry which is preliminary data.</text>
</comment>
<evidence type="ECO:0000313" key="3">
    <source>
        <dbReference type="EMBL" id="KAG2173684.1"/>
    </source>
</evidence>
<keyword evidence="1" id="KW-0812">Transmembrane</keyword>
<dbReference type="InterPro" id="IPR039632">
    <property type="entry name" value="TMEM42"/>
</dbReference>
<feature type="transmembrane region" description="Helical" evidence="1">
    <location>
        <begin position="51"/>
        <end position="76"/>
    </location>
</feature>
<dbReference type="AlphaFoldDB" id="A0A8H7PGR7"/>
<dbReference type="InterPro" id="IPR037185">
    <property type="entry name" value="EmrE-like"/>
</dbReference>
<feature type="transmembrane region" description="Helical" evidence="1">
    <location>
        <begin position="88"/>
        <end position="109"/>
    </location>
</feature>
<dbReference type="Pfam" id="PF00892">
    <property type="entry name" value="EamA"/>
    <property type="match status" value="1"/>
</dbReference>
<evidence type="ECO:0000256" key="1">
    <source>
        <dbReference type="SAM" id="Phobius"/>
    </source>
</evidence>
<proteinExistence type="predicted"/>
<organism evidence="3 4">
    <name type="scientific">Mortierella isabellina</name>
    <name type="common">Filamentous fungus</name>
    <name type="synonym">Umbelopsis isabellina</name>
    <dbReference type="NCBI Taxonomy" id="91625"/>
    <lineage>
        <taxon>Eukaryota</taxon>
        <taxon>Fungi</taxon>
        <taxon>Fungi incertae sedis</taxon>
        <taxon>Mucoromycota</taxon>
        <taxon>Mucoromycotina</taxon>
        <taxon>Umbelopsidomycetes</taxon>
        <taxon>Umbelopsidales</taxon>
        <taxon>Umbelopsidaceae</taxon>
        <taxon>Umbelopsis</taxon>
    </lineage>
</organism>
<sequence>MSFIPPAIASGTFAALASVFAKLFTDEKTSQFTQSTLELLPISKYSETAEFYVSSTVRIICFILIFGCNSLMWTIFTKALNRAPSSTAVSIVNSAANFSVSALAGYIVFGEPLALSWWVGATLIITGTLILTRANSKMEETKSKAE</sequence>
<dbReference type="SUPFAM" id="SSF103481">
    <property type="entry name" value="Multidrug resistance efflux transporter EmrE"/>
    <property type="match status" value="1"/>
</dbReference>
<gene>
    <name evidence="3" type="ORF">INT43_005104</name>
</gene>
<dbReference type="InterPro" id="IPR000620">
    <property type="entry name" value="EamA_dom"/>
</dbReference>
<reference evidence="3" key="1">
    <citation type="submission" date="2020-12" db="EMBL/GenBank/DDBJ databases">
        <title>Metabolic potential, ecology and presence of endohyphal bacteria is reflected in genomic diversity of Mucoromycotina.</title>
        <authorList>
            <person name="Muszewska A."/>
            <person name="Okrasinska A."/>
            <person name="Steczkiewicz K."/>
            <person name="Drgas O."/>
            <person name="Orlowska M."/>
            <person name="Perlinska-Lenart U."/>
            <person name="Aleksandrzak-Piekarczyk T."/>
            <person name="Szatraj K."/>
            <person name="Zielenkiewicz U."/>
            <person name="Pilsyk S."/>
            <person name="Malc E."/>
            <person name="Mieczkowski P."/>
            <person name="Kruszewska J.S."/>
            <person name="Biernat P."/>
            <person name="Pawlowska J."/>
        </authorList>
    </citation>
    <scope>NUCLEOTIDE SEQUENCE</scope>
    <source>
        <strain evidence="3">WA0000067209</strain>
    </source>
</reference>
<keyword evidence="1" id="KW-1133">Transmembrane helix</keyword>
<dbReference type="Proteomes" id="UP000654370">
    <property type="component" value="Unassembled WGS sequence"/>
</dbReference>